<dbReference type="AlphaFoldDB" id="A0A0G1IIL0"/>
<proteinExistence type="predicted"/>
<sequence length="67" mass="8095">MEQEPKEHDEERALDWLLKENESKENEGKDIKIINPKEERAERKAARKKTKRLLDNFGQKELFKEKT</sequence>
<organism evidence="1 2">
    <name type="scientific">Candidatus Giovannonibacteria bacterium GW2011_GWA1_44_25</name>
    <dbReference type="NCBI Taxonomy" id="1618645"/>
    <lineage>
        <taxon>Bacteria</taxon>
        <taxon>Candidatus Giovannoniibacteriota</taxon>
    </lineage>
</organism>
<gene>
    <name evidence="1" type="ORF">UW53_C0019G0013</name>
</gene>
<dbReference type="Proteomes" id="UP000034087">
    <property type="component" value="Unassembled WGS sequence"/>
</dbReference>
<accession>A0A0G1IIL0</accession>
<evidence type="ECO:0000313" key="1">
    <source>
        <dbReference type="EMBL" id="KKT59196.1"/>
    </source>
</evidence>
<evidence type="ECO:0000313" key="2">
    <source>
        <dbReference type="Proteomes" id="UP000034087"/>
    </source>
</evidence>
<dbReference type="EMBL" id="LCIR01000019">
    <property type="protein sequence ID" value="KKT59196.1"/>
    <property type="molecule type" value="Genomic_DNA"/>
</dbReference>
<protein>
    <submittedName>
        <fullName evidence="1">Uncharacterized protein</fullName>
    </submittedName>
</protein>
<name>A0A0G1IIL0_9BACT</name>
<comment type="caution">
    <text evidence="1">The sequence shown here is derived from an EMBL/GenBank/DDBJ whole genome shotgun (WGS) entry which is preliminary data.</text>
</comment>
<reference evidence="1 2" key="1">
    <citation type="journal article" date="2015" name="Nature">
        <title>rRNA introns, odd ribosomes, and small enigmatic genomes across a large radiation of phyla.</title>
        <authorList>
            <person name="Brown C.T."/>
            <person name="Hug L.A."/>
            <person name="Thomas B.C."/>
            <person name="Sharon I."/>
            <person name="Castelle C.J."/>
            <person name="Singh A."/>
            <person name="Wilkins M.J."/>
            <person name="Williams K.H."/>
            <person name="Banfield J.F."/>
        </authorList>
    </citation>
    <scope>NUCLEOTIDE SEQUENCE [LARGE SCALE GENOMIC DNA]</scope>
</reference>